<keyword evidence="6 7" id="KW-0408">Iron</keyword>
<evidence type="ECO:0000256" key="7">
    <source>
        <dbReference type="PROSITE-ProRule" id="PRU00433"/>
    </source>
</evidence>
<reference evidence="9 10" key="1">
    <citation type="submission" date="2022-11" db="EMBL/GenBank/DDBJ databases">
        <title>Minimal conservation of predation-associated metabolite biosynthetic gene clusters underscores biosynthetic potential of Myxococcota including descriptions for ten novel species: Archangium lansinium sp. nov., Myxococcus landrumus sp. nov., Nannocystis bai.</title>
        <authorList>
            <person name="Ahearne A."/>
            <person name="Stevens C."/>
            <person name="Dowd S."/>
        </authorList>
    </citation>
    <scope>NUCLEOTIDE SEQUENCE [LARGE SCALE GENOMIC DNA]</scope>
    <source>
        <strain evidence="9 10">NCELM</strain>
    </source>
</reference>
<keyword evidence="10" id="KW-1185">Reference proteome</keyword>
<dbReference type="RefSeq" id="WP_271996700.1">
    <property type="nucleotide sequence ID" value="NZ_JAQNDN010000003.1"/>
</dbReference>
<dbReference type="SUPFAM" id="SSF46626">
    <property type="entry name" value="Cytochrome c"/>
    <property type="match status" value="2"/>
</dbReference>
<keyword evidence="3 7" id="KW-0479">Metal-binding</keyword>
<keyword evidence="9" id="KW-0575">Peroxidase</keyword>
<gene>
    <name evidence="9" type="ORF">POL58_09725</name>
</gene>
<evidence type="ECO:0000256" key="5">
    <source>
        <dbReference type="ARBA" id="ARBA00023002"/>
    </source>
</evidence>
<evidence type="ECO:0000256" key="1">
    <source>
        <dbReference type="ARBA" id="ARBA00004196"/>
    </source>
</evidence>
<dbReference type="PROSITE" id="PS51007">
    <property type="entry name" value="CYTC"/>
    <property type="match status" value="1"/>
</dbReference>
<comment type="caution">
    <text evidence="9">The sequence shown here is derived from an EMBL/GenBank/DDBJ whole genome shotgun (WGS) entry which is preliminary data.</text>
</comment>
<dbReference type="Proteomes" id="UP001217838">
    <property type="component" value="Unassembled WGS sequence"/>
</dbReference>
<dbReference type="InterPro" id="IPR004852">
    <property type="entry name" value="Di-haem_cyt_c_peroxidsae"/>
</dbReference>
<keyword evidence="2 7" id="KW-0349">Heme</keyword>
<evidence type="ECO:0000313" key="10">
    <source>
        <dbReference type="Proteomes" id="UP001217838"/>
    </source>
</evidence>
<protein>
    <submittedName>
        <fullName evidence="9">Cytochrome c peroxidase</fullName>
    </submittedName>
</protein>
<keyword evidence="5" id="KW-0560">Oxidoreductase</keyword>
<dbReference type="PANTHER" id="PTHR30600">
    <property type="entry name" value="CYTOCHROME C PEROXIDASE-RELATED"/>
    <property type="match status" value="1"/>
</dbReference>
<evidence type="ECO:0000259" key="8">
    <source>
        <dbReference type="PROSITE" id="PS51007"/>
    </source>
</evidence>
<dbReference type="InterPro" id="IPR009056">
    <property type="entry name" value="Cyt_c-like_dom"/>
</dbReference>
<dbReference type="EMBL" id="JAQNDN010000003">
    <property type="protein sequence ID" value="MDC0668016.1"/>
    <property type="molecule type" value="Genomic_DNA"/>
</dbReference>
<evidence type="ECO:0000256" key="6">
    <source>
        <dbReference type="ARBA" id="ARBA00023004"/>
    </source>
</evidence>
<name>A0ABT5B4M7_9BACT</name>
<dbReference type="InterPro" id="IPR051395">
    <property type="entry name" value="Cytochrome_c_Peroxidase/MauG"/>
</dbReference>
<proteinExistence type="predicted"/>
<feature type="domain" description="Cytochrome c" evidence="8">
    <location>
        <begin position="296"/>
        <end position="492"/>
    </location>
</feature>
<dbReference type="Pfam" id="PF03150">
    <property type="entry name" value="CCP_MauG"/>
    <property type="match status" value="1"/>
</dbReference>
<evidence type="ECO:0000256" key="2">
    <source>
        <dbReference type="ARBA" id="ARBA00022617"/>
    </source>
</evidence>
<keyword evidence="4" id="KW-0732">Signal</keyword>
<dbReference type="GO" id="GO:0004601">
    <property type="term" value="F:peroxidase activity"/>
    <property type="evidence" value="ECO:0007669"/>
    <property type="project" value="UniProtKB-KW"/>
</dbReference>
<evidence type="ECO:0000256" key="3">
    <source>
        <dbReference type="ARBA" id="ARBA00022723"/>
    </source>
</evidence>
<dbReference type="InterPro" id="IPR036909">
    <property type="entry name" value="Cyt_c-like_dom_sf"/>
</dbReference>
<dbReference type="PANTHER" id="PTHR30600:SF10">
    <property type="entry name" value="BLL6722 PROTEIN"/>
    <property type="match status" value="1"/>
</dbReference>
<organism evidence="9 10">
    <name type="scientific">Nannocystis radixulma</name>
    <dbReference type="NCBI Taxonomy" id="2995305"/>
    <lineage>
        <taxon>Bacteria</taxon>
        <taxon>Pseudomonadati</taxon>
        <taxon>Myxococcota</taxon>
        <taxon>Polyangia</taxon>
        <taxon>Nannocystales</taxon>
        <taxon>Nannocystaceae</taxon>
        <taxon>Nannocystis</taxon>
    </lineage>
</organism>
<accession>A0ABT5B4M7</accession>
<comment type="subcellular location">
    <subcellularLocation>
        <location evidence="1">Cell envelope</location>
    </subcellularLocation>
</comment>
<dbReference type="Gene3D" id="1.10.760.10">
    <property type="entry name" value="Cytochrome c-like domain"/>
    <property type="match status" value="2"/>
</dbReference>
<evidence type="ECO:0000256" key="4">
    <source>
        <dbReference type="ARBA" id="ARBA00022729"/>
    </source>
</evidence>
<sequence length="504" mass="53702">MASPITGLLQCDSVTADEDPHDGFDVAAAVLADATADDAADDEPEEVPLELLFEGEVPTARTFALQRLSLEQLGKFVFFDEISVPKGRQGCASCHDPATGWTLRNATVNTGQVAAPGALLGAVGSIKTPSNAYARNIPLQEACAPSQLPCGGLFWDGRAEGDDTPVFGGATTHIGDEVFKGRASLENLFARYLGPLADQATQPFPNPAEQNISEQEVCKHVAKSLYSLLYLLAWGEKIDCSASGFTVSFKRIAVALAAWQSSAEVNSFSSKRDKALAAEIKLEGADVAFPLAGLTDQENRGHDLFYGKAGCALCHDNSPTVPPPDPTTSEGLAAIRRLGLEPDQLYTDAVFHNIGVPENPLIPGPEGSLGLGGRRLEDENLRGQHKTPTLRNVDKRPSKSFVKAYTHNGWFKSLESLVHFYNTADVTGATAAGFGITRCDPSESWTEAQALAANCWPEPEETGTLAIGGFFGDLALSDAEEDAIVAYLKTLTDTKTVKPPLLLQ</sequence>
<evidence type="ECO:0000313" key="9">
    <source>
        <dbReference type="EMBL" id="MDC0668016.1"/>
    </source>
</evidence>